<dbReference type="PROSITE" id="PS00584">
    <property type="entry name" value="PFKB_KINASES_2"/>
    <property type="match status" value="1"/>
</dbReference>
<dbReference type="GO" id="GO:2001059">
    <property type="term" value="P:D-tagatose 6-phosphate catabolic process"/>
    <property type="evidence" value="ECO:0007669"/>
    <property type="project" value="UniProtKB-UniPathway"/>
</dbReference>
<dbReference type="Pfam" id="PF00294">
    <property type="entry name" value="PfkB"/>
    <property type="match status" value="1"/>
</dbReference>
<dbReference type="CDD" id="cd01164">
    <property type="entry name" value="FruK_PfkB_like"/>
    <property type="match status" value="1"/>
</dbReference>
<comment type="pathway">
    <text evidence="7">Carbohydrate metabolism; D-tagatose 6-phosphate degradation; D-glyceraldehyde 3-phosphate and glycerone phosphate from D-tagatose 6-phosphate: step 1/2.</text>
</comment>
<accession>A0A1V4IDH0</accession>
<evidence type="ECO:0000256" key="1">
    <source>
        <dbReference type="ARBA" id="ARBA00005380"/>
    </source>
</evidence>
<dbReference type="STRING" id="1450648.CLORY_38380"/>
<dbReference type="InterPro" id="IPR011611">
    <property type="entry name" value="PfkB_dom"/>
</dbReference>
<evidence type="ECO:0000256" key="2">
    <source>
        <dbReference type="ARBA" id="ARBA00022679"/>
    </source>
</evidence>
<dbReference type="EC" id="2.7.1.144" evidence="7"/>
<dbReference type="Proteomes" id="UP000190080">
    <property type="component" value="Unassembled WGS sequence"/>
</dbReference>
<dbReference type="InterPro" id="IPR022463">
    <property type="entry name" value="1-PFruKinase"/>
</dbReference>
<proteinExistence type="inferred from homology"/>
<keyword evidence="5 7" id="KW-0067">ATP-binding</keyword>
<dbReference type="GO" id="GO:0044281">
    <property type="term" value="P:small molecule metabolic process"/>
    <property type="evidence" value="ECO:0007669"/>
    <property type="project" value="UniProtKB-ARBA"/>
</dbReference>
<protein>
    <recommendedName>
        <fullName evidence="7">Tagatose-6-phosphate kinase</fullName>
        <ecNumber evidence="7">2.7.1.144</ecNumber>
    </recommendedName>
</protein>
<keyword evidence="4 8" id="KW-0418">Kinase</keyword>
<dbReference type="EMBL" id="MZGV01000067">
    <property type="protein sequence ID" value="OPJ57986.1"/>
    <property type="molecule type" value="Genomic_DNA"/>
</dbReference>
<reference evidence="10 11" key="1">
    <citation type="submission" date="2017-03" db="EMBL/GenBank/DDBJ databases">
        <title>Genome sequence of Clostridium oryzae DSM 28571.</title>
        <authorList>
            <person name="Poehlein A."/>
            <person name="Daniel R."/>
        </authorList>
    </citation>
    <scope>NUCLEOTIDE SEQUENCE [LARGE SCALE GENOMIC DNA]</scope>
    <source>
        <strain evidence="10 11">DSM 28571</strain>
    </source>
</reference>
<dbReference type="UniPathway" id="UPA00704">
    <property type="reaction ID" value="UER00715"/>
</dbReference>
<keyword evidence="11" id="KW-1185">Reference proteome</keyword>
<sequence length="305" mass="33216">MIYTVTLNPALDYIVELHTLNAGEVNRVNNDHKYPGGKGINVSRVLNNLKVPSIATGFIGGFIGDYIEAFLKEEGVNTDFIKVSGDTRINVKVKCSDEETEINGAGPKIDNQDLNKLFSKLEQLNSEDFLVLSGNVQKTLSQDIYAIIMSKCTKNGVKVIVDTTGKSLIDTLKYKPFLIKPNNHELGDIFNVKITSQEEVITYGKKLVDMGSENIIISLAEKGSILITAKGIYKATAPKGIVKNSVGAGDSLIGGLLAKYSQGIDIVESFRWATATGSATAFSVDLCKEDYVLQLLPQVKISEIY</sequence>
<dbReference type="GO" id="GO:0008662">
    <property type="term" value="F:1-phosphofructokinase activity"/>
    <property type="evidence" value="ECO:0007669"/>
    <property type="project" value="UniProtKB-UniRule"/>
</dbReference>
<dbReference type="FunFam" id="3.40.1190.20:FF:000001">
    <property type="entry name" value="Phosphofructokinase"/>
    <property type="match status" value="1"/>
</dbReference>
<evidence type="ECO:0000313" key="11">
    <source>
        <dbReference type="Proteomes" id="UP000190080"/>
    </source>
</evidence>
<dbReference type="SUPFAM" id="SSF53613">
    <property type="entry name" value="Ribokinase-like"/>
    <property type="match status" value="1"/>
</dbReference>
<keyword evidence="7" id="KW-0423">Lactose metabolism</keyword>
<dbReference type="GO" id="GO:0005829">
    <property type="term" value="C:cytosol"/>
    <property type="evidence" value="ECO:0007669"/>
    <property type="project" value="TreeGrafter"/>
</dbReference>
<feature type="domain" description="Carbohydrate kinase PfkB" evidence="9">
    <location>
        <begin position="18"/>
        <end position="282"/>
    </location>
</feature>
<evidence type="ECO:0000313" key="10">
    <source>
        <dbReference type="EMBL" id="OPJ57986.1"/>
    </source>
</evidence>
<evidence type="ECO:0000256" key="5">
    <source>
        <dbReference type="ARBA" id="ARBA00022840"/>
    </source>
</evidence>
<dbReference type="PANTHER" id="PTHR46566:SF1">
    <property type="entry name" value="1-PHOSPHOFRUCTOKINASE"/>
    <property type="match status" value="1"/>
</dbReference>
<comment type="caution">
    <text evidence="10">The sequence shown here is derived from an EMBL/GenBank/DDBJ whole genome shotgun (WGS) entry which is preliminary data.</text>
</comment>
<dbReference type="AlphaFoldDB" id="A0A1V4IDH0"/>
<dbReference type="InterPro" id="IPR017583">
    <property type="entry name" value="Tagatose/fructose_Pkinase"/>
</dbReference>
<organism evidence="10 11">
    <name type="scientific">Clostridium oryzae</name>
    <dbReference type="NCBI Taxonomy" id="1450648"/>
    <lineage>
        <taxon>Bacteria</taxon>
        <taxon>Bacillati</taxon>
        <taxon>Bacillota</taxon>
        <taxon>Clostridia</taxon>
        <taxon>Eubacteriales</taxon>
        <taxon>Clostridiaceae</taxon>
        <taxon>Clostridium</taxon>
    </lineage>
</organism>
<evidence type="ECO:0000259" key="9">
    <source>
        <dbReference type="Pfam" id="PF00294"/>
    </source>
</evidence>
<dbReference type="GO" id="GO:0016052">
    <property type="term" value="P:carbohydrate catabolic process"/>
    <property type="evidence" value="ECO:0007669"/>
    <property type="project" value="UniProtKB-ARBA"/>
</dbReference>
<dbReference type="PANTHER" id="PTHR46566">
    <property type="entry name" value="1-PHOSPHOFRUCTOKINASE-RELATED"/>
    <property type="match status" value="1"/>
</dbReference>
<dbReference type="Gene3D" id="3.40.1190.20">
    <property type="match status" value="1"/>
</dbReference>
<name>A0A1V4IDH0_9CLOT</name>
<dbReference type="NCBIfam" id="TIGR03168">
    <property type="entry name" value="1-PFK"/>
    <property type="match status" value="1"/>
</dbReference>
<dbReference type="RefSeq" id="WP_079427505.1">
    <property type="nucleotide sequence ID" value="NZ_MZGV01000067.1"/>
</dbReference>
<comment type="catalytic activity">
    <reaction evidence="7">
        <text>D-tagatofuranose 6-phosphate + ATP = D-tagatofuranose 1,6-bisphosphate + ADP + H(+)</text>
        <dbReference type="Rhea" id="RHEA:12420"/>
        <dbReference type="ChEBI" id="CHEBI:15378"/>
        <dbReference type="ChEBI" id="CHEBI:30616"/>
        <dbReference type="ChEBI" id="CHEBI:58694"/>
        <dbReference type="ChEBI" id="CHEBI:58695"/>
        <dbReference type="ChEBI" id="CHEBI:456216"/>
        <dbReference type="EC" id="2.7.1.144"/>
    </reaction>
</comment>
<dbReference type="GO" id="GO:0005988">
    <property type="term" value="P:lactose metabolic process"/>
    <property type="evidence" value="ECO:0007669"/>
    <property type="project" value="UniProtKB-KW"/>
</dbReference>
<dbReference type="InterPro" id="IPR002173">
    <property type="entry name" value="Carboh/pur_kinase_PfkB_CS"/>
</dbReference>
<comment type="function">
    <text evidence="8">Catalyzes the ATP-dependent phosphorylation of fructose-l-phosphate to fructose-l,6-bisphosphate.</text>
</comment>
<dbReference type="OrthoDB" id="9801219at2"/>
<keyword evidence="3 7" id="KW-0547">Nucleotide-binding</keyword>
<dbReference type="GO" id="GO:0009024">
    <property type="term" value="F:tagatose-6-phosphate kinase activity"/>
    <property type="evidence" value="ECO:0007669"/>
    <property type="project" value="UniProtKB-EC"/>
</dbReference>
<dbReference type="NCBIfam" id="TIGR03828">
    <property type="entry name" value="pfkB"/>
    <property type="match status" value="1"/>
</dbReference>
<dbReference type="PIRSF" id="PIRSF000535">
    <property type="entry name" value="1PFK/6PFK/LacC"/>
    <property type="match status" value="1"/>
</dbReference>
<evidence type="ECO:0000256" key="7">
    <source>
        <dbReference type="PIRNR" id="PIRNR000535"/>
    </source>
</evidence>
<dbReference type="InterPro" id="IPR029056">
    <property type="entry name" value="Ribokinase-like"/>
</dbReference>
<evidence type="ECO:0000256" key="6">
    <source>
        <dbReference type="ARBA" id="ARBA00047745"/>
    </source>
</evidence>
<dbReference type="GO" id="GO:0005524">
    <property type="term" value="F:ATP binding"/>
    <property type="evidence" value="ECO:0007669"/>
    <property type="project" value="UniProtKB-UniRule"/>
</dbReference>
<evidence type="ECO:0000256" key="8">
    <source>
        <dbReference type="RuleBase" id="RU369061"/>
    </source>
</evidence>
<comment type="similarity">
    <text evidence="7">Belongs to the carbohydrate kinase PfkB family. LacC subfamily.</text>
</comment>
<evidence type="ECO:0000256" key="4">
    <source>
        <dbReference type="ARBA" id="ARBA00022777"/>
    </source>
</evidence>
<keyword evidence="2 7" id="KW-0808">Transferase</keyword>
<comment type="catalytic activity">
    <reaction evidence="6 8">
        <text>beta-D-fructose 1-phosphate + ATP = beta-D-fructose 1,6-bisphosphate + ADP + H(+)</text>
        <dbReference type="Rhea" id="RHEA:14213"/>
        <dbReference type="ChEBI" id="CHEBI:15378"/>
        <dbReference type="ChEBI" id="CHEBI:30616"/>
        <dbReference type="ChEBI" id="CHEBI:32966"/>
        <dbReference type="ChEBI" id="CHEBI:138881"/>
        <dbReference type="ChEBI" id="CHEBI:456216"/>
        <dbReference type="EC" id="2.7.1.56"/>
    </reaction>
</comment>
<comment type="similarity">
    <text evidence="1">Belongs to the carbohydrate kinase pfkB family.</text>
</comment>
<evidence type="ECO:0000256" key="3">
    <source>
        <dbReference type="ARBA" id="ARBA00022741"/>
    </source>
</evidence>
<gene>
    <name evidence="10" type="primary">lacC</name>
    <name evidence="10" type="ORF">CLORY_38380</name>
</gene>